<evidence type="ECO:0000256" key="3">
    <source>
        <dbReference type="ARBA" id="ARBA00022833"/>
    </source>
</evidence>
<dbReference type="VEuPathDB" id="FungiDB:BCV72DRAFT_245220"/>
<evidence type="ECO:0000256" key="5">
    <source>
        <dbReference type="SAM" id="MobiDB-lite"/>
    </source>
</evidence>
<proteinExistence type="predicted"/>
<keyword evidence="3" id="KW-0862">Zinc</keyword>
<keyword evidence="2 4" id="KW-0863">Zinc-finger</keyword>
<gene>
    <name evidence="7" type="ORF">BCV71DRAFT_229676</name>
</gene>
<dbReference type="InterPro" id="IPR001965">
    <property type="entry name" value="Znf_PHD"/>
</dbReference>
<protein>
    <recommendedName>
        <fullName evidence="6">C2H2-type domain-containing protein</fullName>
    </recommendedName>
</protein>
<evidence type="ECO:0000256" key="2">
    <source>
        <dbReference type="ARBA" id="ARBA00022771"/>
    </source>
</evidence>
<reference evidence="7 8" key="1">
    <citation type="journal article" date="2016" name="Proc. Natl. Acad. Sci. U.S.A.">
        <title>Lipid metabolic changes in an early divergent fungus govern the establishment of a mutualistic symbiosis with endobacteria.</title>
        <authorList>
            <person name="Lastovetsky O.A."/>
            <person name="Gaspar M.L."/>
            <person name="Mondo S.J."/>
            <person name="LaButti K.M."/>
            <person name="Sandor L."/>
            <person name="Grigoriev I.V."/>
            <person name="Henry S.A."/>
            <person name="Pawlowska T.E."/>
        </authorList>
    </citation>
    <scope>NUCLEOTIDE SEQUENCE [LARGE SCALE GENOMIC DNA]</scope>
    <source>
        <strain evidence="7 8">ATCC 11559</strain>
    </source>
</reference>
<accession>A0A1X0RNV7</accession>
<evidence type="ECO:0000256" key="1">
    <source>
        <dbReference type="ARBA" id="ARBA00022723"/>
    </source>
</evidence>
<dbReference type="AlphaFoldDB" id="A0A1X0RNV7"/>
<dbReference type="Proteomes" id="UP000242381">
    <property type="component" value="Unassembled WGS sequence"/>
</dbReference>
<dbReference type="InterPro" id="IPR019787">
    <property type="entry name" value="Znf_PHD-finger"/>
</dbReference>
<dbReference type="PROSITE" id="PS00028">
    <property type="entry name" value="ZINC_FINGER_C2H2_1"/>
    <property type="match status" value="1"/>
</dbReference>
<dbReference type="InterPro" id="IPR013083">
    <property type="entry name" value="Znf_RING/FYVE/PHD"/>
</dbReference>
<dbReference type="EMBL" id="KV921516">
    <property type="protein sequence ID" value="ORE13706.1"/>
    <property type="molecule type" value="Genomic_DNA"/>
</dbReference>
<dbReference type="Gene3D" id="3.30.40.10">
    <property type="entry name" value="Zinc/RING finger domain, C3HC4 (zinc finger)"/>
    <property type="match status" value="1"/>
</dbReference>
<organism evidence="7 8">
    <name type="scientific">Rhizopus microsporus</name>
    <dbReference type="NCBI Taxonomy" id="58291"/>
    <lineage>
        <taxon>Eukaryota</taxon>
        <taxon>Fungi</taxon>
        <taxon>Fungi incertae sedis</taxon>
        <taxon>Mucoromycota</taxon>
        <taxon>Mucoromycotina</taxon>
        <taxon>Mucoromycetes</taxon>
        <taxon>Mucorales</taxon>
        <taxon>Mucorineae</taxon>
        <taxon>Rhizopodaceae</taxon>
        <taxon>Rhizopus</taxon>
    </lineage>
</organism>
<dbReference type="PROSITE" id="PS50157">
    <property type="entry name" value="ZINC_FINGER_C2H2_2"/>
    <property type="match status" value="1"/>
</dbReference>
<name>A0A1X0RNV7_RHIZD</name>
<dbReference type="Pfam" id="PF00628">
    <property type="entry name" value="PHD"/>
    <property type="match status" value="1"/>
</dbReference>
<dbReference type="SUPFAM" id="SSF57903">
    <property type="entry name" value="FYVE/PHD zinc finger"/>
    <property type="match status" value="1"/>
</dbReference>
<sequence length="338" mass="38265">MKVTHSQNNNNSLLSSLDNIISSSQSCSSSERIGSKRSYKSIQPSPSLDYANKRTQKENYRHVFHENNTKTPSSMKKLVSQTFTTDEHHERVESTKSRPTMGGKTIGSIAKTTDDEPPLSSQELKLLSRRINPLEPLPSPHASPRKPPLPNIKRQHARTRQYSCEPCNKHYKTRNGLVYHLERCKHRKLEVKVIIQCVCSHNVTEGTMIECTQCHTWLHIKCVQPTEETTFVCPRCLPTEDNKAEEDDSFDFSNLFSEDSFNAFMDEQTAGLWGSDFNSTDWYNSTTDIPSLLLSDNGLMDGYPTSELLSSSNVPSSPLESDWLNFTNLDNDATNQEA</sequence>
<feature type="compositionally biased region" description="Basic and acidic residues" evidence="5">
    <location>
        <begin position="85"/>
        <end position="96"/>
    </location>
</feature>
<keyword evidence="1" id="KW-0479">Metal-binding</keyword>
<feature type="region of interest" description="Disordered" evidence="5">
    <location>
        <begin position="26"/>
        <end position="54"/>
    </location>
</feature>
<dbReference type="InterPro" id="IPR013087">
    <property type="entry name" value="Znf_C2H2_type"/>
</dbReference>
<feature type="domain" description="C2H2-type" evidence="6">
    <location>
        <begin position="162"/>
        <end position="186"/>
    </location>
</feature>
<evidence type="ECO:0000256" key="4">
    <source>
        <dbReference type="PROSITE-ProRule" id="PRU00042"/>
    </source>
</evidence>
<dbReference type="GO" id="GO:0008270">
    <property type="term" value="F:zinc ion binding"/>
    <property type="evidence" value="ECO:0007669"/>
    <property type="project" value="UniProtKB-KW"/>
</dbReference>
<dbReference type="OMA" id="DEHHERV"/>
<dbReference type="SMART" id="SM00249">
    <property type="entry name" value="PHD"/>
    <property type="match status" value="1"/>
</dbReference>
<feature type="region of interest" description="Disordered" evidence="5">
    <location>
        <begin position="81"/>
        <end position="120"/>
    </location>
</feature>
<evidence type="ECO:0000259" key="6">
    <source>
        <dbReference type="PROSITE" id="PS50157"/>
    </source>
</evidence>
<evidence type="ECO:0000313" key="8">
    <source>
        <dbReference type="Proteomes" id="UP000242381"/>
    </source>
</evidence>
<dbReference type="InterPro" id="IPR011011">
    <property type="entry name" value="Znf_FYVE_PHD"/>
</dbReference>
<evidence type="ECO:0000313" key="7">
    <source>
        <dbReference type="EMBL" id="ORE13706.1"/>
    </source>
</evidence>